<feature type="transmembrane region" description="Helical" evidence="5">
    <location>
        <begin position="298"/>
        <end position="316"/>
    </location>
</feature>
<dbReference type="InterPro" id="IPR044880">
    <property type="entry name" value="NCX_ion-bd_dom_sf"/>
</dbReference>
<dbReference type="AlphaFoldDB" id="A0A9W6INH6"/>
<evidence type="ECO:0000256" key="1">
    <source>
        <dbReference type="ARBA" id="ARBA00004141"/>
    </source>
</evidence>
<evidence type="ECO:0000256" key="3">
    <source>
        <dbReference type="ARBA" id="ARBA00022989"/>
    </source>
</evidence>
<keyword evidence="8" id="KW-1185">Reference proteome</keyword>
<sequence>MLQDTGFIVAGFVLLFLGGEGLVRGSVAVAEKLGLSKLLIGLTVVAFGTSTPELLVSVNAALGGAPDIALGNVVGSNIANVLLILGIAAVITPIAGWQRTAMRDAVVMSVAALALFGLTFGNVIGLVEGAALFAALLTYLAASYWLERRGRPSRQHEHETEEFEGAATQSVWIAAAFVIGGILGLMLGADLLVRGAVSIARTFGVSDAVIGLTLVAIGTSLPELATSIVAAWKRHSDVVLGNVIGSNIFNILAILGITALVTPIPVGPQFRILDVPLMLGVSALVVVLLVATKRIGRGVGLAMLAAYTAYLAWQFTTGGIAG</sequence>
<comment type="caution">
    <text evidence="7">The sequence shown here is derived from an EMBL/GenBank/DDBJ whole genome shotgun (WGS) entry which is preliminary data.</text>
</comment>
<gene>
    <name evidence="7" type="ORF">GCM10017621_19230</name>
</gene>
<reference evidence="7" key="1">
    <citation type="journal article" date="2014" name="Int. J. Syst. Evol. Microbiol.">
        <title>Complete genome sequence of Corynebacterium casei LMG S-19264T (=DSM 44701T), isolated from a smear-ripened cheese.</title>
        <authorList>
            <consortium name="US DOE Joint Genome Institute (JGI-PGF)"/>
            <person name="Walter F."/>
            <person name="Albersmeier A."/>
            <person name="Kalinowski J."/>
            <person name="Ruckert C."/>
        </authorList>
    </citation>
    <scope>NUCLEOTIDE SEQUENCE</scope>
    <source>
        <strain evidence="7">VKM B-1513</strain>
    </source>
</reference>
<feature type="transmembrane region" description="Helical" evidence="5">
    <location>
        <begin position="78"/>
        <end position="98"/>
    </location>
</feature>
<name>A0A9W6INH6_9PROT</name>
<reference evidence="7" key="2">
    <citation type="submission" date="2023-01" db="EMBL/GenBank/DDBJ databases">
        <authorList>
            <person name="Sun Q."/>
            <person name="Evtushenko L."/>
        </authorList>
    </citation>
    <scope>NUCLEOTIDE SEQUENCE</scope>
    <source>
        <strain evidence="7">VKM B-1513</strain>
    </source>
</reference>
<evidence type="ECO:0000256" key="5">
    <source>
        <dbReference type="SAM" id="Phobius"/>
    </source>
</evidence>
<evidence type="ECO:0000313" key="8">
    <source>
        <dbReference type="Proteomes" id="UP001143486"/>
    </source>
</evidence>
<dbReference type="GO" id="GO:0005262">
    <property type="term" value="F:calcium channel activity"/>
    <property type="evidence" value="ECO:0007669"/>
    <property type="project" value="TreeGrafter"/>
</dbReference>
<dbReference type="PANTHER" id="PTHR10846:SF8">
    <property type="entry name" value="INNER MEMBRANE PROTEIN YRBG"/>
    <property type="match status" value="1"/>
</dbReference>
<dbReference type="PANTHER" id="PTHR10846">
    <property type="entry name" value="SODIUM/POTASSIUM/CALCIUM EXCHANGER"/>
    <property type="match status" value="1"/>
</dbReference>
<keyword evidence="4 5" id="KW-0472">Membrane</keyword>
<feature type="domain" description="Sodium/calcium exchanger membrane region" evidence="6">
    <location>
        <begin position="6"/>
        <end position="145"/>
    </location>
</feature>
<dbReference type="Proteomes" id="UP001143486">
    <property type="component" value="Unassembled WGS sequence"/>
</dbReference>
<dbReference type="GO" id="GO:0008273">
    <property type="term" value="F:calcium, potassium:sodium antiporter activity"/>
    <property type="evidence" value="ECO:0007669"/>
    <property type="project" value="TreeGrafter"/>
</dbReference>
<dbReference type="InterPro" id="IPR004837">
    <property type="entry name" value="NaCa_Exmemb"/>
</dbReference>
<dbReference type="EMBL" id="BSFE01000004">
    <property type="protein sequence ID" value="GLK52415.1"/>
    <property type="molecule type" value="Genomic_DNA"/>
</dbReference>
<accession>A0A9W6INH6</accession>
<protein>
    <submittedName>
        <fullName evidence="7">Sodium:calcium antiporter</fullName>
    </submittedName>
</protein>
<feature type="domain" description="Sodium/calcium exchanger membrane region" evidence="6">
    <location>
        <begin position="174"/>
        <end position="315"/>
    </location>
</feature>
<dbReference type="GO" id="GO:0005886">
    <property type="term" value="C:plasma membrane"/>
    <property type="evidence" value="ECO:0007669"/>
    <property type="project" value="TreeGrafter"/>
</dbReference>
<dbReference type="RefSeq" id="WP_271186782.1">
    <property type="nucleotide sequence ID" value="NZ_BSFE01000004.1"/>
</dbReference>
<feature type="transmembrane region" description="Helical" evidence="5">
    <location>
        <begin position="167"/>
        <end position="189"/>
    </location>
</feature>
<dbReference type="NCBIfam" id="TIGR00367">
    <property type="entry name" value="calcium/sodium antiporter"/>
    <property type="match status" value="1"/>
</dbReference>
<comment type="subcellular location">
    <subcellularLocation>
        <location evidence="1">Membrane</location>
        <topology evidence="1">Multi-pass membrane protein</topology>
    </subcellularLocation>
</comment>
<evidence type="ECO:0000256" key="2">
    <source>
        <dbReference type="ARBA" id="ARBA00022692"/>
    </source>
</evidence>
<dbReference type="Gene3D" id="1.20.1420.30">
    <property type="entry name" value="NCX, central ion-binding region"/>
    <property type="match status" value="2"/>
</dbReference>
<evidence type="ECO:0000313" key="7">
    <source>
        <dbReference type="EMBL" id="GLK52415.1"/>
    </source>
</evidence>
<feature type="transmembrane region" description="Helical" evidence="5">
    <location>
        <begin position="244"/>
        <end position="266"/>
    </location>
</feature>
<feature type="transmembrane region" description="Helical" evidence="5">
    <location>
        <begin position="105"/>
        <end position="124"/>
    </location>
</feature>
<dbReference type="GO" id="GO:0006874">
    <property type="term" value="P:intracellular calcium ion homeostasis"/>
    <property type="evidence" value="ECO:0007669"/>
    <property type="project" value="TreeGrafter"/>
</dbReference>
<evidence type="ECO:0000259" key="6">
    <source>
        <dbReference type="Pfam" id="PF01699"/>
    </source>
</evidence>
<evidence type="ECO:0000256" key="4">
    <source>
        <dbReference type="ARBA" id="ARBA00023136"/>
    </source>
</evidence>
<dbReference type="InterPro" id="IPR004481">
    <property type="entry name" value="K/Na/Ca-exchanger"/>
</dbReference>
<proteinExistence type="predicted"/>
<feature type="transmembrane region" description="Helical" evidence="5">
    <location>
        <begin position="209"/>
        <end position="232"/>
    </location>
</feature>
<dbReference type="Pfam" id="PF01699">
    <property type="entry name" value="Na_Ca_ex"/>
    <property type="match status" value="2"/>
</dbReference>
<feature type="transmembrane region" description="Helical" evidence="5">
    <location>
        <begin position="272"/>
        <end position="291"/>
    </location>
</feature>
<keyword evidence="3 5" id="KW-1133">Transmembrane helix</keyword>
<feature type="transmembrane region" description="Helical" evidence="5">
    <location>
        <begin position="130"/>
        <end position="146"/>
    </location>
</feature>
<keyword evidence="2 5" id="KW-0812">Transmembrane</keyword>
<organism evidence="7 8">
    <name type="scientific">Maricaulis virginensis</name>
    <dbReference type="NCBI Taxonomy" id="144022"/>
    <lineage>
        <taxon>Bacteria</taxon>
        <taxon>Pseudomonadati</taxon>
        <taxon>Pseudomonadota</taxon>
        <taxon>Alphaproteobacteria</taxon>
        <taxon>Maricaulales</taxon>
        <taxon>Maricaulaceae</taxon>
        <taxon>Maricaulis</taxon>
    </lineage>
</organism>